<feature type="compositionally biased region" description="Basic and acidic residues" evidence="1">
    <location>
        <begin position="19"/>
        <end position="38"/>
    </location>
</feature>
<dbReference type="SUPFAM" id="SSF48452">
    <property type="entry name" value="TPR-like"/>
    <property type="match status" value="1"/>
</dbReference>
<dbReference type="EMBL" id="JAFJYH010000149">
    <property type="protein sequence ID" value="KAG4417637.1"/>
    <property type="molecule type" value="Genomic_DNA"/>
</dbReference>
<reference evidence="3" key="1">
    <citation type="submission" date="2021-02" db="EMBL/GenBank/DDBJ databases">
        <title>Genome sequence Cadophora malorum strain M34.</title>
        <authorList>
            <person name="Stefanovic E."/>
            <person name="Vu D."/>
            <person name="Scully C."/>
            <person name="Dijksterhuis J."/>
            <person name="Roader J."/>
            <person name="Houbraken J."/>
        </authorList>
    </citation>
    <scope>NUCLEOTIDE SEQUENCE</scope>
    <source>
        <strain evidence="3">M34</strain>
    </source>
</reference>
<dbReference type="Pfam" id="PF13424">
    <property type="entry name" value="TPR_12"/>
    <property type="match status" value="1"/>
</dbReference>
<gene>
    <name evidence="3" type="ORF">IFR04_009207</name>
</gene>
<proteinExistence type="predicted"/>
<dbReference type="PANTHER" id="PTHR38788:SF3">
    <property type="entry name" value="CLR5 DOMAIN-CONTAINING PROTEIN"/>
    <property type="match status" value="1"/>
</dbReference>
<feature type="compositionally biased region" description="Basic and acidic residues" evidence="1">
    <location>
        <begin position="1"/>
        <end position="12"/>
    </location>
</feature>
<dbReference type="InterPro" id="IPR011990">
    <property type="entry name" value="TPR-like_helical_dom_sf"/>
</dbReference>
<evidence type="ECO:0000256" key="1">
    <source>
        <dbReference type="SAM" id="MobiDB-lite"/>
    </source>
</evidence>
<dbReference type="OrthoDB" id="3550939at2759"/>
<dbReference type="Proteomes" id="UP000664132">
    <property type="component" value="Unassembled WGS sequence"/>
</dbReference>
<dbReference type="AlphaFoldDB" id="A0A8H7TDF6"/>
<accession>A0A8H7TDF6</accession>
<name>A0A8H7TDF6_9HELO</name>
<feature type="domain" description="Clr5" evidence="2">
    <location>
        <begin position="33"/>
        <end position="85"/>
    </location>
</feature>
<dbReference type="Pfam" id="PF14420">
    <property type="entry name" value="Clr5"/>
    <property type="match status" value="1"/>
</dbReference>
<evidence type="ECO:0000313" key="4">
    <source>
        <dbReference type="Proteomes" id="UP000664132"/>
    </source>
</evidence>
<evidence type="ECO:0000313" key="3">
    <source>
        <dbReference type="EMBL" id="KAG4417637.1"/>
    </source>
</evidence>
<comment type="caution">
    <text evidence="3">The sequence shown here is derived from an EMBL/GenBank/DDBJ whole genome shotgun (WGS) entry which is preliminary data.</text>
</comment>
<evidence type="ECO:0000259" key="2">
    <source>
        <dbReference type="Pfam" id="PF14420"/>
    </source>
</evidence>
<feature type="region of interest" description="Disordered" evidence="1">
    <location>
        <begin position="172"/>
        <end position="194"/>
    </location>
</feature>
<keyword evidence="4" id="KW-1185">Reference proteome</keyword>
<organism evidence="3 4">
    <name type="scientific">Cadophora malorum</name>
    <dbReference type="NCBI Taxonomy" id="108018"/>
    <lineage>
        <taxon>Eukaryota</taxon>
        <taxon>Fungi</taxon>
        <taxon>Dikarya</taxon>
        <taxon>Ascomycota</taxon>
        <taxon>Pezizomycotina</taxon>
        <taxon>Leotiomycetes</taxon>
        <taxon>Helotiales</taxon>
        <taxon>Ploettnerulaceae</taxon>
        <taxon>Cadophora</taxon>
    </lineage>
</organism>
<dbReference type="PANTHER" id="PTHR38788">
    <property type="entry name" value="CLR5 DOMAIN-CONTAINING PROTEIN"/>
    <property type="match status" value="1"/>
</dbReference>
<protein>
    <recommendedName>
        <fullName evidence="2">Clr5 domain-containing protein</fullName>
    </recommendedName>
</protein>
<feature type="region of interest" description="Disordered" evidence="1">
    <location>
        <begin position="1"/>
        <end position="38"/>
    </location>
</feature>
<dbReference type="InterPro" id="IPR025676">
    <property type="entry name" value="Clr5_dom"/>
</dbReference>
<sequence length="673" mass="76264">MNAELKNHEAERPAVSGVKAHDTTVKSSRERKQEQWKSHREEIHELYMMENRTLKKTMQILRDKYNFTPSERKFKDQLKVWEFEKNLSAMEMGFIAAKERSRMAEKGKDTRFYNRGIKINPARIDAFKKRIDKPMDEIEYAATPQHITYDTPSPEEDFDTLAAEQLQSEATTFNNTSHSSHEVHNPDPIHSGVQSIEDANSLDRIFHKPHTTSNDCLSGLPEIHNEGSSPYVACDTPPQESECSNDLLSVVSIHEEVSHIQSGSIDLPPPTTFEHEYEHNMVRSEDLAASALRNKAEGLMESGKLAEAATEYLLLIDILVQERGQASIEVFETLAELADSYQAQGKLRDAIGAYRRVVAGYKEIFGAASFETLRAIRSLGKVLEELGAYGEAENHYRQAITGFKEVGTSGLLDRLDCEGFLGDLLSDTGRNVEALQLLVPLLDLYDELGLHHRAISISGTILEIYKALKNSQKFQATIHDLQRRLDERIDIDYRRFPEVLCEGVHLASIYCQLFEYKLAESLLSQVIPKLELLDDVKYSVEKLYGYMEYGNLNLRLDYLEEAERCLSLAKAILKRCNRNRHNDPVVASVKTLVLELEFRSAKPTERNTMELSHEKLREFMKVMGDQSNVHDEDQKSRAGVEVATNADSSSCKYGITFSTTDITGISLSCFYSG</sequence>
<dbReference type="Gene3D" id="1.25.40.10">
    <property type="entry name" value="Tetratricopeptide repeat domain"/>
    <property type="match status" value="1"/>
</dbReference>